<dbReference type="Pfam" id="PF00389">
    <property type="entry name" value="2-Hacid_dh"/>
    <property type="match status" value="1"/>
</dbReference>
<dbReference type="InterPro" id="IPR029752">
    <property type="entry name" value="D-isomer_DH_CS1"/>
</dbReference>
<comment type="similarity">
    <text evidence="1 3">Belongs to the D-isomer specific 2-hydroxyacid dehydrogenase family.</text>
</comment>
<organism evidence="6 7">
    <name type="scientific">Leuconostoc holzapfelii</name>
    <dbReference type="NCBI Taxonomy" id="434464"/>
    <lineage>
        <taxon>Bacteria</taxon>
        <taxon>Bacillati</taxon>
        <taxon>Bacillota</taxon>
        <taxon>Bacilli</taxon>
        <taxon>Lactobacillales</taxon>
        <taxon>Lactobacillaceae</taxon>
        <taxon>Leuconostoc</taxon>
    </lineage>
</organism>
<dbReference type="SUPFAM" id="SSF52283">
    <property type="entry name" value="Formate/glycerate dehydrogenase catalytic domain-like"/>
    <property type="match status" value="1"/>
</dbReference>
<dbReference type="PANTHER" id="PTHR43026">
    <property type="entry name" value="2-HYDROXYACID DEHYDROGENASE HOMOLOG 1-RELATED"/>
    <property type="match status" value="1"/>
</dbReference>
<keyword evidence="3" id="KW-0560">Oxidoreductase</keyword>
<name>A0A846ZA88_9LACO</name>
<comment type="caution">
    <text evidence="6">The sequence shown here is derived from an EMBL/GenBank/DDBJ whole genome shotgun (WGS) entry which is preliminary data.</text>
</comment>
<keyword evidence="2" id="KW-0520">NAD</keyword>
<dbReference type="PANTHER" id="PTHR43026:SF1">
    <property type="entry name" value="2-HYDROXYACID DEHYDROGENASE HOMOLOG 1-RELATED"/>
    <property type="match status" value="1"/>
</dbReference>
<dbReference type="PROSITE" id="PS00065">
    <property type="entry name" value="D_2_HYDROXYACID_DH_1"/>
    <property type="match status" value="1"/>
</dbReference>
<dbReference type="AlphaFoldDB" id="A0A846ZA88"/>
<dbReference type="RefSeq" id="WP_168676474.1">
    <property type="nucleotide sequence ID" value="NZ_BPKV01000005.1"/>
</dbReference>
<evidence type="ECO:0000259" key="4">
    <source>
        <dbReference type="Pfam" id="PF00389"/>
    </source>
</evidence>
<dbReference type="Pfam" id="PF02826">
    <property type="entry name" value="2-Hacid_dh_C"/>
    <property type="match status" value="1"/>
</dbReference>
<evidence type="ECO:0000313" key="7">
    <source>
        <dbReference type="Proteomes" id="UP000590460"/>
    </source>
</evidence>
<dbReference type="Proteomes" id="UP000590460">
    <property type="component" value="Unassembled WGS sequence"/>
</dbReference>
<accession>A0A846ZA88</accession>
<dbReference type="InterPro" id="IPR006140">
    <property type="entry name" value="D-isomer_DH_NAD-bd"/>
</dbReference>
<dbReference type="GO" id="GO:0051287">
    <property type="term" value="F:NAD binding"/>
    <property type="evidence" value="ECO:0007669"/>
    <property type="project" value="InterPro"/>
</dbReference>
<proteinExistence type="inferred from homology"/>
<dbReference type="InterPro" id="IPR006139">
    <property type="entry name" value="D-isomer_2_OHA_DH_cat_dom"/>
</dbReference>
<protein>
    <submittedName>
        <fullName evidence="6">D-2-hydroxyacid dehydrogenase</fullName>
    </submittedName>
</protein>
<dbReference type="GO" id="GO:0008720">
    <property type="term" value="F:D-lactate dehydrogenase (NAD+) activity"/>
    <property type="evidence" value="ECO:0007669"/>
    <property type="project" value="TreeGrafter"/>
</dbReference>
<reference evidence="6 7" key="1">
    <citation type="submission" date="2020-04" db="EMBL/GenBank/DDBJ databases">
        <title>MicrobeNet Type strains.</title>
        <authorList>
            <person name="Nicholson A.C."/>
        </authorList>
    </citation>
    <scope>NUCLEOTIDE SEQUENCE [LARGE SCALE GENOMIC DNA]</scope>
    <source>
        <strain evidence="6 7">CCUG 54536</strain>
    </source>
</reference>
<dbReference type="InterPro" id="IPR036291">
    <property type="entry name" value="NAD(P)-bd_dom_sf"/>
</dbReference>
<evidence type="ECO:0000256" key="1">
    <source>
        <dbReference type="ARBA" id="ARBA00005854"/>
    </source>
</evidence>
<dbReference type="EMBL" id="JAAXPO010000004">
    <property type="protein sequence ID" value="NKZ18336.1"/>
    <property type="molecule type" value="Genomic_DNA"/>
</dbReference>
<evidence type="ECO:0000313" key="6">
    <source>
        <dbReference type="EMBL" id="NKZ18336.1"/>
    </source>
</evidence>
<dbReference type="Gene3D" id="3.40.50.720">
    <property type="entry name" value="NAD(P)-binding Rossmann-like Domain"/>
    <property type="match status" value="2"/>
</dbReference>
<gene>
    <name evidence="6" type="ORF">HF966_03990</name>
</gene>
<dbReference type="SUPFAM" id="SSF51735">
    <property type="entry name" value="NAD(P)-binding Rossmann-fold domains"/>
    <property type="match status" value="1"/>
</dbReference>
<evidence type="ECO:0000256" key="2">
    <source>
        <dbReference type="ARBA" id="ARBA00023027"/>
    </source>
</evidence>
<feature type="domain" description="D-isomer specific 2-hydroxyacid dehydrogenase catalytic" evidence="4">
    <location>
        <begin position="13"/>
        <end position="329"/>
    </location>
</feature>
<sequence>MTKILMTSVRADEERAIQAFAQTHDLDITLSREPLHPDNMTDFSAYDGLIVQQTAKIGGDLAFYQHLAQQGLKQITTRTAGYDMIEVGLAQAAGLKVTNVPAYSPRSVAEMALMQIFRLLRRTWAFDHRVAENDFRWAGLQAREIHTVTVGIIGAGRIGGTLAQLLHALGARVLAYDTQPQDKHRAYLTYVDKATVLSESDVISLHVDLNPSSVGLLRAADFKQMQSHAGLVNASRGQVIDTTDLIAALQTGEIESAALDTVVGESAVFNQDLRTQGVADTQIQTLLDLPNVILTPHVAFYTNLAIQNMVETALTDVLRIINDLPAENEI</sequence>
<evidence type="ECO:0000256" key="3">
    <source>
        <dbReference type="RuleBase" id="RU003719"/>
    </source>
</evidence>
<evidence type="ECO:0000259" key="5">
    <source>
        <dbReference type="Pfam" id="PF02826"/>
    </source>
</evidence>
<dbReference type="InterPro" id="IPR058205">
    <property type="entry name" value="D-LDH-like"/>
</dbReference>
<feature type="domain" description="D-isomer specific 2-hydroxyacid dehydrogenase NAD-binding" evidence="5">
    <location>
        <begin position="114"/>
        <end position="299"/>
    </location>
</feature>